<reference evidence="2 3" key="1">
    <citation type="submission" date="2019-02" db="EMBL/GenBank/DDBJ databases">
        <title>Bacterial novel species Emticicia sp. 17J42-9 isolated from soil.</title>
        <authorList>
            <person name="Jung H.-Y."/>
        </authorList>
    </citation>
    <scope>NUCLEOTIDE SEQUENCE [LARGE SCALE GENOMIC DNA]</scope>
    <source>
        <strain evidence="2 3">17J42-9</strain>
    </source>
</reference>
<accession>A0A4V1ZCT7</accession>
<sequence>MFHRKTLFLLCLFTIALLAIFAACTTNHPTTETAKPVFHIPVVVQEPTKDTVEFIKAYTLRHVYFNYLGKYKFTDTLKLAENPERDTIFLNDEIIGYSHIRAGDTLNTDGFQIFVDYKTSIHKNQYKHMGYHESNYYFPIYIVNETSRAKLFIAKDRYMFGIQEAMDTTDSRGFKPIEYRGHDFCGNGYFGMIVRPGEFILGLIPKYEGNEKQSMKIRLRIGPQIYFSPEYSGTFNREQFILKRDKWGYLSLEDCNTNTIKSQFYGAIPKGYKERGVN</sequence>
<dbReference type="Proteomes" id="UP000293162">
    <property type="component" value="Unassembled WGS sequence"/>
</dbReference>
<gene>
    <name evidence="2" type="ORF">EWM59_19960</name>
</gene>
<evidence type="ECO:0000313" key="2">
    <source>
        <dbReference type="EMBL" id="RYU93800.1"/>
    </source>
</evidence>
<keyword evidence="1" id="KW-0732">Signal</keyword>
<name>A0A4V1ZCT7_9BACT</name>
<feature type="chain" id="PRO_5020624887" description="Lipoprotein" evidence="1">
    <location>
        <begin position="23"/>
        <end position="278"/>
    </location>
</feature>
<comment type="caution">
    <text evidence="2">The sequence shown here is derived from an EMBL/GenBank/DDBJ whole genome shotgun (WGS) entry which is preliminary data.</text>
</comment>
<proteinExistence type="predicted"/>
<feature type="signal peptide" evidence="1">
    <location>
        <begin position="1"/>
        <end position="22"/>
    </location>
</feature>
<dbReference type="PROSITE" id="PS51257">
    <property type="entry name" value="PROKAR_LIPOPROTEIN"/>
    <property type="match status" value="1"/>
</dbReference>
<dbReference type="OrthoDB" id="1409248at2"/>
<evidence type="ECO:0000313" key="3">
    <source>
        <dbReference type="Proteomes" id="UP000293162"/>
    </source>
</evidence>
<evidence type="ECO:0000256" key="1">
    <source>
        <dbReference type="SAM" id="SignalP"/>
    </source>
</evidence>
<dbReference type="AlphaFoldDB" id="A0A4V1ZCT7"/>
<dbReference type="EMBL" id="SEWF01000036">
    <property type="protein sequence ID" value="RYU93800.1"/>
    <property type="molecule type" value="Genomic_DNA"/>
</dbReference>
<keyword evidence="3" id="KW-1185">Reference proteome</keyword>
<dbReference type="RefSeq" id="WP_130023019.1">
    <property type="nucleotide sequence ID" value="NZ_SEWF01000036.1"/>
</dbReference>
<protein>
    <recommendedName>
        <fullName evidence="4">Lipoprotein</fullName>
    </recommendedName>
</protein>
<organism evidence="2 3">
    <name type="scientific">Emticicia agri</name>
    <dbReference type="NCBI Taxonomy" id="2492393"/>
    <lineage>
        <taxon>Bacteria</taxon>
        <taxon>Pseudomonadati</taxon>
        <taxon>Bacteroidota</taxon>
        <taxon>Cytophagia</taxon>
        <taxon>Cytophagales</taxon>
        <taxon>Leadbetterellaceae</taxon>
        <taxon>Emticicia</taxon>
    </lineage>
</organism>
<evidence type="ECO:0008006" key="4">
    <source>
        <dbReference type="Google" id="ProtNLM"/>
    </source>
</evidence>